<dbReference type="EMBL" id="CM000158">
    <property type="protein sequence ID" value="EDW92567.1"/>
    <property type="molecule type" value="Genomic_DNA"/>
</dbReference>
<dbReference type="InterPro" id="IPR031750">
    <property type="entry name" value="DUF4734"/>
</dbReference>
<keyword evidence="3" id="KW-1185">Reference proteome</keyword>
<evidence type="ECO:0000313" key="2">
    <source>
        <dbReference type="EMBL" id="EDW92567.1"/>
    </source>
</evidence>
<organism evidence="2 3">
    <name type="scientific">Drosophila yakuba</name>
    <name type="common">Fruit fly</name>
    <dbReference type="NCBI Taxonomy" id="7245"/>
    <lineage>
        <taxon>Eukaryota</taxon>
        <taxon>Metazoa</taxon>
        <taxon>Ecdysozoa</taxon>
        <taxon>Arthropoda</taxon>
        <taxon>Hexapoda</taxon>
        <taxon>Insecta</taxon>
        <taxon>Pterygota</taxon>
        <taxon>Neoptera</taxon>
        <taxon>Endopterygota</taxon>
        <taxon>Diptera</taxon>
        <taxon>Brachycera</taxon>
        <taxon>Muscomorpha</taxon>
        <taxon>Ephydroidea</taxon>
        <taxon>Drosophilidae</taxon>
        <taxon>Drosophila</taxon>
        <taxon>Sophophora</taxon>
    </lineage>
</organism>
<sequence>MAEMKQAKKLGQAWKGGKINQAEIDALAADLAAAISSSYMTARSGEIVSGKRILESSSEDKQLLLSKKDVIPNPSFKTDIKSSEKYETVEPEPLNSAFSMMPTTSPSGEVLNCRQPAKVPMDAKLLRLLIDPTCCSFTVYVGSYKFRCHLQVLQAHSRFFQDLPDAAVTLTAHLPSDMVTPTAFHVIYNWMLDLERCPQADCFLVELYSAAFYMKIDELVEYAFACFNESTVCGSLAFELFRKAQRFAIHTFQQLMLSRIELFFLPLVASKDFVELDINWVQDLLSVQSLGVNSEIEIFMSAVRWLSHDWRARKVHMERILGCVRFRLLPPLFLRFLQGEQQTRVMNSICQSPKVRERVSKAFVYTSSELCDVSKDIVGLDRRPPVQRKWIFDSRCSYHRQPGGNQGQFFTYQQFLNYLESLHQSLPKHGS</sequence>
<dbReference type="SUPFAM" id="SSF54695">
    <property type="entry name" value="POZ domain"/>
    <property type="match status" value="1"/>
</dbReference>
<dbReference type="PANTHER" id="PTHR22667:SF0">
    <property type="entry name" value="AT01380P-RELATED"/>
    <property type="match status" value="1"/>
</dbReference>
<dbReference type="eggNOG" id="ENOG502TA1H">
    <property type="taxonomic scope" value="Eukaryota"/>
</dbReference>
<dbReference type="Proteomes" id="UP000002282">
    <property type="component" value="Chromosome 2R"/>
</dbReference>
<dbReference type="HOGENOM" id="CLU_042340_1_0_1"/>
<dbReference type="InterPro" id="IPR011705">
    <property type="entry name" value="BACK"/>
</dbReference>
<dbReference type="InterPro" id="IPR000210">
    <property type="entry name" value="BTB/POZ_dom"/>
</dbReference>
<gene>
    <name evidence="2" type="primary">Dyak\GE11436</name>
    <name evidence="2" type="synonym">dyak_GLEANR_11768</name>
    <name evidence="2" type="synonym">GE11436</name>
    <name evidence="2" type="ORF">Dyak_GE11436</name>
</gene>
<protein>
    <submittedName>
        <fullName evidence="2">Uncharacterized protein, isoform A</fullName>
    </submittedName>
</protein>
<dbReference type="OMA" id="RWLSHDW"/>
<dbReference type="PANTHER" id="PTHR22667">
    <property type="entry name" value="AT01380P-RELATED"/>
    <property type="match status" value="1"/>
</dbReference>
<dbReference type="OrthoDB" id="6350321at2759"/>
<dbReference type="SMR" id="B4PBD5"/>
<dbReference type="InterPro" id="IPR011333">
    <property type="entry name" value="SKP1/BTB/POZ_sf"/>
</dbReference>
<dbReference type="Gene3D" id="3.30.710.10">
    <property type="entry name" value="Potassium Channel Kv1.1, Chain A"/>
    <property type="match status" value="1"/>
</dbReference>
<reference evidence="2 3" key="1">
    <citation type="journal article" date="2007" name="Nature">
        <title>Evolution of genes and genomes on the Drosophila phylogeny.</title>
        <authorList>
            <consortium name="Drosophila 12 Genomes Consortium"/>
            <person name="Clark A.G."/>
            <person name="Eisen M.B."/>
            <person name="Smith D.R."/>
            <person name="Bergman C.M."/>
            <person name="Oliver B."/>
            <person name="Markow T.A."/>
            <person name="Kaufman T.C."/>
            <person name="Kellis M."/>
            <person name="Gelbart W."/>
            <person name="Iyer V.N."/>
            <person name="Pollard D.A."/>
            <person name="Sackton T.B."/>
            <person name="Larracuente A.M."/>
            <person name="Singh N.D."/>
            <person name="Abad J.P."/>
            <person name="Abt D.N."/>
            <person name="Adryan B."/>
            <person name="Aguade M."/>
            <person name="Akashi H."/>
            <person name="Anderson W.W."/>
            <person name="Aquadro C.F."/>
            <person name="Ardell D.H."/>
            <person name="Arguello R."/>
            <person name="Artieri C.G."/>
            <person name="Barbash D.A."/>
            <person name="Barker D."/>
            <person name="Barsanti P."/>
            <person name="Batterham P."/>
            <person name="Batzoglou S."/>
            <person name="Begun D."/>
            <person name="Bhutkar A."/>
            <person name="Blanco E."/>
            <person name="Bosak S.A."/>
            <person name="Bradley R.K."/>
            <person name="Brand A.D."/>
            <person name="Brent M.R."/>
            <person name="Brooks A.N."/>
            <person name="Brown R.H."/>
            <person name="Butlin R.K."/>
            <person name="Caggese C."/>
            <person name="Calvi B.R."/>
            <person name="Bernardo de Carvalho A."/>
            <person name="Caspi A."/>
            <person name="Castrezana S."/>
            <person name="Celniker S.E."/>
            <person name="Chang J.L."/>
            <person name="Chapple C."/>
            <person name="Chatterji S."/>
            <person name="Chinwalla A."/>
            <person name="Civetta A."/>
            <person name="Clifton S.W."/>
            <person name="Comeron J.M."/>
            <person name="Costello J.C."/>
            <person name="Coyne J.A."/>
            <person name="Daub J."/>
            <person name="David R.G."/>
            <person name="Delcher A.L."/>
            <person name="Delehaunty K."/>
            <person name="Do C.B."/>
            <person name="Ebling H."/>
            <person name="Edwards K."/>
            <person name="Eickbush T."/>
            <person name="Evans J.D."/>
            <person name="Filipski A."/>
            <person name="Findeiss S."/>
            <person name="Freyhult E."/>
            <person name="Fulton L."/>
            <person name="Fulton R."/>
            <person name="Garcia A.C."/>
            <person name="Gardiner A."/>
            <person name="Garfield D.A."/>
            <person name="Garvin B.E."/>
            <person name="Gibson G."/>
            <person name="Gilbert D."/>
            <person name="Gnerre S."/>
            <person name="Godfrey J."/>
            <person name="Good R."/>
            <person name="Gotea V."/>
            <person name="Gravely B."/>
            <person name="Greenberg A.J."/>
            <person name="Griffiths-Jones S."/>
            <person name="Gross S."/>
            <person name="Guigo R."/>
            <person name="Gustafson E.A."/>
            <person name="Haerty W."/>
            <person name="Hahn M.W."/>
            <person name="Halligan D.L."/>
            <person name="Halpern A.L."/>
            <person name="Halter G.M."/>
            <person name="Han M.V."/>
            <person name="Heger A."/>
            <person name="Hillier L."/>
            <person name="Hinrichs A.S."/>
            <person name="Holmes I."/>
            <person name="Hoskins R.A."/>
            <person name="Hubisz M.J."/>
            <person name="Hultmark D."/>
            <person name="Huntley M.A."/>
            <person name="Jaffe D.B."/>
            <person name="Jagadeeshan S."/>
            <person name="Jeck W.R."/>
            <person name="Johnson J."/>
            <person name="Jones C.D."/>
            <person name="Jordan W.C."/>
            <person name="Karpen G.H."/>
            <person name="Kataoka E."/>
            <person name="Keightley P.D."/>
            <person name="Kheradpour P."/>
            <person name="Kirkness E.F."/>
            <person name="Koerich L.B."/>
            <person name="Kristiansen K."/>
            <person name="Kudrna D."/>
            <person name="Kulathinal R.J."/>
            <person name="Kumar S."/>
            <person name="Kwok R."/>
            <person name="Lander E."/>
            <person name="Langley C.H."/>
            <person name="Lapoint R."/>
            <person name="Lazzaro B.P."/>
            <person name="Lee S.J."/>
            <person name="Levesque L."/>
            <person name="Li R."/>
            <person name="Lin C.F."/>
            <person name="Lin M.F."/>
            <person name="Lindblad-Toh K."/>
            <person name="Llopart A."/>
            <person name="Long M."/>
            <person name="Low L."/>
            <person name="Lozovsky E."/>
            <person name="Lu J."/>
            <person name="Luo M."/>
            <person name="Machado C.A."/>
            <person name="Makalowski W."/>
            <person name="Marzo M."/>
            <person name="Matsuda M."/>
            <person name="Matzkin L."/>
            <person name="McAllister B."/>
            <person name="McBride C.S."/>
            <person name="McKernan B."/>
            <person name="McKernan K."/>
            <person name="Mendez-Lago M."/>
            <person name="Minx P."/>
            <person name="Mollenhauer M.U."/>
            <person name="Montooth K."/>
            <person name="Mount S.M."/>
            <person name="Mu X."/>
            <person name="Myers E."/>
            <person name="Negre B."/>
            <person name="Newfeld S."/>
            <person name="Nielsen R."/>
            <person name="Noor M.A."/>
            <person name="O'Grady P."/>
            <person name="Pachter L."/>
            <person name="Papaceit M."/>
            <person name="Parisi M.J."/>
            <person name="Parisi M."/>
            <person name="Parts L."/>
            <person name="Pedersen J.S."/>
            <person name="Pesole G."/>
            <person name="Phillippy A.M."/>
            <person name="Ponting C.P."/>
            <person name="Pop M."/>
            <person name="Porcelli D."/>
            <person name="Powell J.R."/>
            <person name="Prohaska S."/>
            <person name="Pruitt K."/>
            <person name="Puig M."/>
            <person name="Quesneville H."/>
            <person name="Ram K.R."/>
            <person name="Rand D."/>
            <person name="Rasmussen M.D."/>
            <person name="Reed L.K."/>
            <person name="Reenan R."/>
            <person name="Reily A."/>
            <person name="Remington K.A."/>
            <person name="Rieger T.T."/>
            <person name="Ritchie M.G."/>
            <person name="Robin C."/>
            <person name="Rogers Y.H."/>
            <person name="Rohde C."/>
            <person name="Rozas J."/>
            <person name="Rubenfield M.J."/>
            <person name="Ruiz A."/>
            <person name="Russo S."/>
            <person name="Salzberg S.L."/>
            <person name="Sanchez-Gracia A."/>
            <person name="Saranga D.J."/>
            <person name="Sato H."/>
            <person name="Schaeffer S.W."/>
            <person name="Schatz M.C."/>
            <person name="Schlenke T."/>
            <person name="Schwartz R."/>
            <person name="Segarra C."/>
            <person name="Singh R.S."/>
            <person name="Sirot L."/>
            <person name="Sirota M."/>
            <person name="Sisneros N.B."/>
            <person name="Smith C.D."/>
            <person name="Smith T.F."/>
            <person name="Spieth J."/>
            <person name="Stage D.E."/>
            <person name="Stark A."/>
            <person name="Stephan W."/>
            <person name="Strausberg R.L."/>
            <person name="Strempel S."/>
            <person name="Sturgill D."/>
            <person name="Sutton G."/>
            <person name="Sutton G.G."/>
            <person name="Tao W."/>
            <person name="Teichmann S."/>
            <person name="Tobari Y.N."/>
            <person name="Tomimura Y."/>
            <person name="Tsolas J.M."/>
            <person name="Valente V.L."/>
            <person name="Venter E."/>
            <person name="Venter J.C."/>
            <person name="Vicario S."/>
            <person name="Vieira F.G."/>
            <person name="Vilella A.J."/>
            <person name="Villasante A."/>
            <person name="Walenz B."/>
            <person name="Wang J."/>
            <person name="Wasserman M."/>
            <person name="Watts T."/>
            <person name="Wilson D."/>
            <person name="Wilson R.K."/>
            <person name="Wing R.A."/>
            <person name="Wolfner M.F."/>
            <person name="Wong A."/>
            <person name="Wong G.K."/>
            <person name="Wu C.I."/>
            <person name="Wu G."/>
            <person name="Yamamoto D."/>
            <person name="Yang H.P."/>
            <person name="Yang S.P."/>
            <person name="Yorke J.A."/>
            <person name="Yoshida K."/>
            <person name="Zdobnov E."/>
            <person name="Zhang P."/>
            <person name="Zhang Y."/>
            <person name="Zimin A.V."/>
            <person name="Baldwin J."/>
            <person name="Abdouelleil A."/>
            <person name="Abdulkadir J."/>
            <person name="Abebe A."/>
            <person name="Abera B."/>
            <person name="Abreu J."/>
            <person name="Acer S.C."/>
            <person name="Aftuck L."/>
            <person name="Alexander A."/>
            <person name="An P."/>
            <person name="Anderson E."/>
            <person name="Anderson S."/>
            <person name="Arachi H."/>
            <person name="Azer M."/>
            <person name="Bachantsang P."/>
            <person name="Barry A."/>
            <person name="Bayul T."/>
            <person name="Berlin A."/>
            <person name="Bessette D."/>
            <person name="Bloom T."/>
            <person name="Blye J."/>
            <person name="Boguslavskiy L."/>
            <person name="Bonnet C."/>
            <person name="Boukhgalter B."/>
            <person name="Bourzgui I."/>
            <person name="Brown A."/>
            <person name="Cahill P."/>
            <person name="Channer S."/>
            <person name="Cheshatsang Y."/>
            <person name="Chuda L."/>
            <person name="Citroen M."/>
            <person name="Collymore A."/>
            <person name="Cooke P."/>
            <person name="Costello M."/>
            <person name="D'Aco K."/>
            <person name="Daza R."/>
            <person name="De Haan G."/>
            <person name="DeGray S."/>
            <person name="DeMaso C."/>
            <person name="Dhargay N."/>
            <person name="Dooley K."/>
            <person name="Dooley E."/>
            <person name="Doricent M."/>
            <person name="Dorje P."/>
            <person name="Dorjee K."/>
            <person name="Dupes A."/>
            <person name="Elong R."/>
            <person name="Falk J."/>
            <person name="Farina A."/>
            <person name="Faro S."/>
            <person name="Ferguson D."/>
            <person name="Fisher S."/>
            <person name="Foley C.D."/>
            <person name="Franke A."/>
            <person name="Friedrich D."/>
            <person name="Gadbois L."/>
            <person name="Gearin G."/>
            <person name="Gearin C.R."/>
            <person name="Giannoukos G."/>
            <person name="Goode T."/>
            <person name="Graham J."/>
            <person name="Grandbois E."/>
            <person name="Grewal S."/>
            <person name="Gyaltsen K."/>
            <person name="Hafez N."/>
            <person name="Hagos B."/>
            <person name="Hall J."/>
            <person name="Henson C."/>
            <person name="Hollinger A."/>
            <person name="Honan T."/>
            <person name="Huard M.D."/>
            <person name="Hughes L."/>
            <person name="Hurhula B."/>
            <person name="Husby M.E."/>
            <person name="Kamat A."/>
            <person name="Kanga B."/>
            <person name="Kashin S."/>
            <person name="Khazanovich D."/>
            <person name="Kisner P."/>
            <person name="Lance K."/>
            <person name="Lara M."/>
            <person name="Lee W."/>
            <person name="Lennon N."/>
            <person name="Letendre F."/>
            <person name="LeVine R."/>
            <person name="Lipovsky A."/>
            <person name="Liu X."/>
            <person name="Liu J."/>
            <person name="Liu S."/>
            <person name="Lokyitsang T."/>
            <person name="Lokyitsang Y."/>
            <person name="Lubonja R."/>
            <person name="Lui A."/>
            <person name="MacDonald P."/>
            <person name="Magnisalis V."/>
            <person name="Maru K."/>
            <person name="Matthews C."/>
            <person name="McCusker W."/>
            <person name="McDonough S."/>
            <person name="Mehta T."/>
            <person name="Meldrim J."/>
            <person name="Meneus L."/>
            <person name="Mihai O."/>
            <person name="Mihalev A."/>
            <person name="Mihova T."/>
            <person name="Mittelman R."/>
            <person name="Mlenga V."/>
            <person name="Montmayeur A."/>
            <person name="Mulrain L."/>
            <person name="Navidi A."/>
            <person name="Naylor J."/>
            <person name="Negash T."/>
            <person name="Nguyen T."/>
            <person name="Nguyen N."/>
            <person name="Nicol R."/>
            <person name="Norbu C."/>
            <person name="Norbu N."/>
            <person name="Novod N."/>
            <person name="O'Neill B."/>
            <person name="Osman S."/>
            <person name="Markiewicz E."/>
            <person name="Oyono O.L."/>
            <person name="Patti C."/>
            <person name="Phunkhang P."/>
            <person name="Pierre F."/>
            <person name="Priest M."/>
            <person name="Raghuraman S."/>
            <person name="Rege F."/>
            <person name="Reyes R."/>
            <person name="Rise C."/>
            <person name="Rogov P."/>
            <person name="Ross K."/>
            <person name="Ryan E."/>
            <person name="Settipalli S."/>
            <person name="Shea T."/>
            <person name="Sherpa N."/>
            <person name="Shi L."/>
            <person name="Shih D."/>
            <person name="Sparrow T."/>
            <person name="Spaulding J."/>
            <person name="Stalker J."/>
            <person name="Stange-Thomann N."/>
            <person name="Stavropoulos S."/>
            <person name="Stone C."/>
            <person name="Strader C."/>
            <person name="Tesfaye S."/>
            <person name="Thomson T."/>
            <person name="Thoulutsang Y."/>
            <person name="Thoulutsang D."/>
            <person name="Topham K."/>
            <person name="Topping I."/>
            <person name="Tsamla T."/>
            <person name="Vassiliev H."/>
            <person name="Vo A."/>
            <person name="Wangchuk T."/>
            <person name="Wangdi T."/>
            <person name="Weiand M."/>
            <person name="Wilkinson J."/>
            <person name="Wilson A."/>
            <person name="Yadav S."/>
            <person name="Young G."/>
            <person name="Yu Q."/>
            <person name="Zembek L."/>
            <person name="Zhong D."/>
            <person name="Zimmer A."/>
            <person name="Zwirko Z."/>
            <person name="Jaffe D.B."/>
            <person name="Alvarez P."/>
            <person name="Brockman W."/>
            <person name="Butler J."/>
            <person name="Chin C."/>
            <person name="Gnerre S."/>
            <person name="Grabherr M."/>
            <person name="Kleber M."/>
            <person name="Mauceli E."/>
            <person name="MacCallum I."/>
        </authorList>
    </citation>
    <scope>NUCLEOTIDE SEQUENCE [LARGE SCALE GENOMIC DNA]</scope>
    <source>
        <strain evidence="3">Tai18E2 / Tucson 14021-0261.01</strain>
    </source>
</reference>
<dbReference type="AlphaFoldDB" id="B4PBD5"/>
<dbReference type="Gene3D" id="1.25.40.420">
    <property type="match status" value="1"/>
</dbReference>
<accession>B4PBD5</accession>
<dbReference type="Pfam" id="PF07707">
    <property type="entry name" value="BACK"/>
    <property type="match status" value="1"/>
</dbReference>
<dbReference type="PROSITE" id="PS50097">
    <property type="entry name" value="BTB"/>
    <property type="match status" value="1"/>
</dbReference>
<dbReference type="Pfam" id="PF15881">
    <property type="entry name" value="DUF4734"/>
    <property type="match status" value="1"/>
</dbReference>
<evidence type="ECO:0000313" key="3">
    <source>
        <dbReference type="Proteomes" id="UP000002282"/>
    </source>
</evidence>
<evidence type="ECO:0000259" key="1">
    <source>
        <dbReference type="PROSITE" id="PS50097"/>
    </source>
</evidence>
<proteinExistence type="predicted"/>
<name>B4PBD5_DROYA</name>
<dbReference type="SMART" id="SM00875">
    <property type="entry name" value="BACK"/>
    <property type="match status" value="1"/>
</dbReference>
<reference evidence="2 3" key="2">
    <citation type="journal article" date="2007" name="PLoS Biol.">
        <title>Principles of genome evolution in the Drosophila melanogaster species group.</title>
        <authorList>
            <person name="Ranz J.M."/>
            <person name="Maurin D."/>
            <person name="Chan Y.S."/>
            <person name="von Grotthuss M."/>
            <person name="Hillier L.W."/>
            <person name="Roote J."/>
            <person name="Ashburner M."/>
            <person name="Bergman C.M."/>
        </authorList>
    </citation>
    <scope>NUCLEOTIDE SEQUENCE [LARGE SCALE GENOMIC DNA]</scope>
    <source>
        <strain evidence="3">Tai18E2 / Tucson 14021-0261.01</strain>
    </source>
</reference>
<dbReference type="KEGG" id="dya:Dyak_GE11436"/>
<dbReference type="PhylomeDB" id="B4PBD5"/>
<feature type="domain" description="BTB" evidence="1">
    <location>
        <begin position="135"/>
        <end position="191"/>
    </location>
</feature>